<accession>J9GME1</accession>
<organism evidence="1">
    <name type="scientific">gut metagenome</name>
    <dbReference type="NCBI Taxonomy" id="749906"/>
    <lineage>
        <taxon>unclassified sequences</taxon>
        <taxon>metagenomes</taxon>
        <taxon>organismal metagenomes</taxon>
    </lineage>
</organism>
<gene>
    <name evidence="1" type="ORF">EVA_03204</name>
</gene>
<feature type="non-terminal residue" evidence="1">
    <location>
        <position position="231"/>
    </location>
</feature>
<reference evidence="1" key="1">
    <citation type="journal article" date="2012" name="PLoS ONE">
        <title>Gene sets for utilization of primary and secondary nutrition supplies in the distal gut of endangered iberian lynx.</title>
        <authorList>
            <person name="Alcaide M."/>
            <person name="Messina E."/>
            <person name="Richter M."/>
            <person name="Bargiela R."/>
            <person name="Peplies J."/>
            <person name="Huws S.A."/>
            <person name="Newbold C.J."/>
            <person name="Golyshin P.N."/>
            <person name="Simon M.A."/>
            <person name="Lopez G."/>
            <person name="Yakimov M.M."/>
            <person name="Ferrer M."/>
        </authorList>
    </citation>
    <scope>NUCLEOTIDE SEQUENCE</scope>
</reference>
<comment type="caution">
    <text evidence="1">The sequence shown here is derived from an EMBL/GenBank/DDBJ whole genome shotgun (WGS) entry which is preliminary data.</text>
</comment>
<protein>
    <submittedName>
        <fullName evidence="1">Uncharacterized protein</fullName>
    </submittedName>
</protein>
<evidence type="ECO:0000313" key="1">
    <source>
        <dbReference type="EMBL" id="EJX08689.1"/>
    </source>
</evidence>
<name>J9GME1_9ZZZZ</name>
<dbReference type="AlphaFoldDB" id="J9GME1"/>
<dbReference type="EMBL" id="AMCI01000562">
    <property type="protein sequence ID" value="EJX08689.1"/>
    <property type="molecule type" value="Genomic_DNA"/>
</dbReference>
<sequence length="231" mass="26892">MTKTNEQPCARRKDERYDTLEDFFAAYDNPLGNSIVQYSRSVKREDQMRRLLNLVALGMSWTDATKKVKLSDPSVKLWRRRYGWMRRAAEAMDALIERNDVDGMLALAAAYADEARVRMARITARRAALQAETVKERMLQTRREDGRSTRLWPELARVALEREMHIRAETARGAETFRKQLEKERARYPHLRPGRTNCLNCQLLGTKQCTGELFAFSVWRECTQWVEADSG</sequence>
<proteinExistence type="predicted"/>